<dbReference type="Proteomes" id="UP001391051">
    <property type="component" value="Unassembled WGS sequence"/>
</dbReference>
<evidence type="ECO:0000256" key="2">
    <source>
        <dbReference type="SAM" id="MobiDB-lite"/>
    </source>
</evidence>
<evidence type="ECO:0000256" key="1">
    <source>
        <dbReference type="ARBA" id="ARBA00023242"/>
    </source>
</evidence>
<comment type="caution">
    <text evidence="3">The sequence shown here is derived from an EMBL/GenBank/DDBJ whole genome shotgun (WGS) entry which is preliminary data.</text>
</comment>
<proteinExistence type="predicted"/>
<reference evidence="3 4" key="1">
    <citation type="submission" date="2023-01" db="EMBL/GenBank/DDBJ databases">
        <title>Analysis of 21 Apiospora genomes using comparative genomics revels a genus with tremendous synthesis potential of carbohydrate active enzymes and secondary metabolites.</title>
        <authorList>
            <person name="Sorensen T."/>
        </authorList>
    </citation>
    <scope>NUCLEOTIDE SEQUENCE [LARGE SCALE GENOMIC DNA]</scope>
    <source>
        <strain evidence="3 4">CBS 24483</strain>
    </source>
</reference>
<accession>A0ABR1PYB2</accession>
<sequence length="312" mass="34991">MEESYQERHPSDIPHITDSHDRETSIMTHLERQPTGFLFINTAHPGEASTPKSLSQIRSHTAKENRARRAARSQAHPAAVERTRGRLRRPRQPISDAAGSSRLRAQEPAEEAKTGHAALAPEALLVPFFPTKDPHWRPVRPLSARETLLLDHYINHVILFNRGRCREGGGSSAPPWFTSMQMKCWLPFALADPGLLASLFLQSCRSLESSIGRPGSYTDAYMVYKQECIQWVNECVSSEHRRASDATISMVAVLLTESYILGNLEEWNVHLGAHTRMLELRGGVDALGLDGFLKVVIEKSPWLFKRSSVIVD</sequence>
<evidence type="ECO:0000313" key="3">
    <source>
        <dbReference type="EMBL" id="KAK7941630.1"/>
    </source>
</evidence>
<feature type="region of interest" description="Disordered" evidence="2">
    <location>
        <begin position="42"/>
        <end position="116"/>
    </location>
</feature>
<keyword evidence="1" id="KW-0539">Nucleus</keyword>
<gene>
    <name evidence="3" type="ORF">PG986_014017</name>
</gene>
<protein>
    <submittedName>
        <fullName evidence="3">Uncharacterized protein</fullName>
    </submittedName>
</protein>
<keyword evidence="4" id="KW-1185">Reference proteome</keyword>
<organism evidence="3 4">
    <name type="scientific">Apiospora aurea</name>
    <dbReference type="NCBI Taxonomy" id="335848"/>
    <lineage>
        <taxon>Eukaryota</taxon>
        <taxon>Fungi</taxon>
        <taxon>Dikarya</taxon>
        <taxon>Ascomycota</taxon>
        <taxon>Pezizomycotina</taxon>
        <taxon>Sordariomycetes</taxon>
        <taxon>Xylariomycetidae</taxon>
        <taxon>Amphisphaeriales</taxon>
        <taxon>Apiosporaceae</taxon>
        <taxon>Apiospora</taxon>
    </lineage>
</organism>
<dbReference type="InterPro" id="IPR021858">
    <property type="entry name" value="Fun_TF"/>
</dbReference>
<dbReference type="EMBL" id="JAQQWE010000009">
    <property type="protein sequence ID" value="KAK7941630.1"/>
    <property type="molecule type" value="Genomic_DNA"/>
</dbReference>
<dbReference type="Pfam" id="PF11951">
    <property type="entry name" value="Fungal_trans_2"/>
    <property type="match status" value="1"/>
</dbReference>
<dbReference type="GeneID" id="92083301"/>
<evidence type="ECO:0000313" key="4">
    <source>
        <dbReference type="Proteomes" id="UP001391051"/>
    </source>
</evidence>
<dbReference type="RefSeq" id="XP_066694382.1">
    <property type="nucleotide sequence ID" value="XM_066850239.1"/>
</dbReference>
<feature type="compositionally biased region" description="Polar residues" evidence="2">
    <location>
        <begin position="50"/>
        <end position="59"/>
    </location>
</feature>
<dbReference type="PANTHER" id="PTHR37540">
    <property type="entry name" value="TRANSCRIPTION FACTOR (ACR-2), PUTATIVE-RELATED-RELATED"/>
    <property type="match status" value="1"/>
</dbReference>
<name>A0ABR1PYB2_9PEZI</name>
<feature type="compositionally biased region" description="Basic and acidic residues" evidence="2">
    <location>
        <begin position="104"/>
        <end position="114"/>
    </location>
</feature>